<evidence type="ECO:0000256" key="2">
    <source>
        <dbReference type="ARBA" id="ARBA00008335"/>
    </source>
</evidence>
<feature type="compositionally biased region" description="Polar residues" evidence="8">
    <location>
        <begin position="1"/>
        <end position="19"/>
    </location>
</feature>
<feature type="region of interest" description="Disordered" evidence="8">
    <location>
        <begin position="1"/>
        <end position="24"/>
    </location>
</feature>
<dbReference type="AlphaFoldDB" id="G0VE25"/>
<dbReference type="FunCoup" id="G0VE25">
    <property type="interactions" value="57"/>
</dbReference>
<reference evidence="10 11" key="1">
    <citation type="journal article" date="2011" name="Proc. Natl. Acad. Sci. U.S.A.">
        <title>Evolutionary erosion of yeast sex chromosomes by mating-type switching accidents.</title>
        <authorList>
            <person name="Gordon J.L."/>
            <person name="Armisen D."/>
            <person name="Proux-Wera E."/>
            <person name="Oheigeartaigh S.S."/>
            <person name="Byrne K.P."/>
            <person name="Wolfe K.H."/>
        </authorList>
    </citation>
    <scope>NUCLEOTIDE SEQUENCE [LARGE SCALE GENOMIC DNA]</scope>
    <source>
        <strain evidence="11">ATCC 76901 / BCRC 22586 / CBS 4309 / NBRC 1992 / NRRL Y-12630</strain>
    </source>
</reference>
<feature type="transmembrane region" description="Helical" evidence="9">
    <location>
        <begin position="154"/>
        <end position="176"/>
    </location>
</feature>
<dbReference type="EMBL" id="HE576755">
    <property type="protein sequence ID" value="CCC69816.1"/>
    <property type="molecule type" value="Genomic_DNA"/>
</dbReference>
<dbReference type="InParanoid" id="G0VE25"/>
<keyword evidence="11" id="KW-1185">Reference proteome</keyword>
<dbReference type="FunFam" id="1.20.1250.20:FF:000197">
    <property type="entry name" value="Siderophore iron transporter 1"/>
    <property type="match status" value="1"/>
</dbReference>
<feature type="transmembrane region" description="Helical" evidence="9">
    <location>
        <begin position="351"/>
        <end position="368"/>
    </location>
</feature>
<dbReference type="KEGG" id="ncs:NCAS_0D02350"/>
<dbReference type="PANTHER" id="PTHR23501:SF92">
    <property type="entry name" value="GLUTATHIONE EXCHANGER 1-RELATED"/>
    <property type="match status" value="1"/>
</dbReference>
<feature type="transmembrane region" description="Helical" evidence="9">
    <location>
        <begin position="442"/>
        <end position="462"/>
    </location>
</feature>
<dbReference type="OrthoDB" id="2241241at2759"/>
<dbReference type="GO" id="GO:0005886">
    <property type="term" value="C:plasma membrane"/>
    <property type="evidence" value="ECO:0007669"/>
    <property type="project" value="TreeGrafter"/>
</dbReference>
<evidence type="ECO:0000313" key="10">
    <source>
        <dbReference type="EMBL" id="CCC69816.1"/>
    </source>
</evidence>
<evidence type="ECO:0000256" key="6">
    <source>
        <dbReference type="ARBA" id="ARBA00023065"/>
    </source>
</evidence>
<dbReference type="SUPFAM" id="SSF103473">
    <property type="entry name" value="MFS general substrate transporter"/>
    <property type="match status" value="1"/>
</dbReference>
<feature type="transmembrane region" description="Helical" evidence="9">
    <location>
        <begin position="129"/>
        <end position="148"/>
    </location>
</feature>
<feature type="transmembrane region" description="Helical" evidence="9">
    <location>
        <begin position="64"/>
        <end position="82"/>
    </location>
</feature>
<dbReference type="HOGENOM" id="CLU_012970_2_1_1"/>
<dbReference type="GO" id="GO:0015344">
    <property type="term" value="F:siderophore uptake transmembrane transporter activity"/>
    <property type="evidence" value="ECO:0007669"/>
    <property type="project" value="EnsemblFungi"/>
</dbReference>
<keyword evidence="6" id="KW-0406">Ion transport</keyword>
<evidence type="ECO:0000256" key="4">
    <source>
        <dbReference type="ARBA" id="ARBA00022692"/>
    </source>
</evidence>
<dbReference type="PANTHER" id="PTHR23501">
    <property type="entry name" value="MAJOR FACILITATOR SUPERFAMILY"/>
    <property type="match status" value="1"/>
</dbReference>
<keyword evidence="3" id="KW-0813">Transport</keyword>
<gene>
    <name evidence="10" type="primary">NCAS0D02350</name>
    <name evidence="10" type="ordered locus">NCAS_0D02350</name>
</gene>
<evidence type="ECO:0000313" key="11">
    <source>
        <dbReference type="Proteomes" id="UP000001640"/>
    </source>
</evidence>
<feature type="transmembrane region" description="Helical" evidence="9">
    <location>
        <begin position="275"/>
        <end position="298"/>
    </location>
</feature>
<keyword evidence="5 9" id="KW-1133">Transmembrane helix</keyword>
<comment type="similarity">
    <text evidence="2">Belongs to the major facilitator superfamily.</text>
</comment>
<dbReference type="STRING" id="1064592.G0VE25"/>
<keyword evidence="4 9" id="KW-0812">Transmembrane</keyword>
<keyword evidence="7 9" id="KW-0472">Membrane</keyword>
<proteinExistence type="inferred from homology"/>
<feature type="transmembrane region" description="Helical" evidence="9">
    <location>
        <begin position="417"/>
        <end position="436"/>
    </location>
</feature>
<evidence type="ECO:0000256" key="5">
    <source>
        <dbReference type="ARBA" id="ARBA00022989"/>
    </source>
</evidence>
<dbReference type="GeneID" id="96903422"/>
<organism evidence="10 11">
    <name type="scientific">Naumovozyma castellii</name>
    <name type="common">Yeast</name>
    <name type="synonym">Saccharomyces castellii</name>
    <dbReference type="NCBI Taxonomy" id="27288"/>
    <lineage>
        <taxon>Eukaryota</taxon>
        <taxon>Fungi</taxon>
        <taxon>Dikarya</taxon>
        <taxon>Ascomycota</taxon>
        <taxon>Saccharomycotina</taxon>
        <taxon>Saccharomycetes</taxon>
        <taxon>Saccharomycetales</taxon>
        <taxon>Saccharomycetaceae</taxon>
        <taxon>Naumovozyma</taxon>
    </lineage>
</organism>
<evidence type="ECO:0000256" key="3">
    <source>
        <dbReference type="ARBA" id="ARBA00022448"/>
    </source>
</evidence>
<evidence type="ECO:0000256" key="8">
    <source>
        <dbReference type="SAM" id="MobiDB-lite"/>
    </source>
</evidence>
<feature type="transmembrane region" description="Helical" evidence="9">
    <location>
        <begin position="226"/>
        <end position="247"/>
    </location>
</feature>
<dbReference type="FunFam" id="1.20.1250.20:FF:000412">
    <property type="entry name" value="SIT1p Ferrioxamine B transporter"/>
    <property type="match status" value="1"/>
</dbReference>
<protein>
    <recommendedName>
        <fullName evidence="12">Major facilitator superfamily (MFS) profile domain-containing protein</fullName>
    </recommendedName>
</protein>
<evidence type="ECO:0000256" key="9">
    <source>
        <dbReference type="SAM" id="Phobius"/>
    </source>
</evidence>
<feature type="transmembrane region" description="Helical" evidence="9">
    <location>
        <begin position="556"/>
        <end position="575"/>
    </location>
</feature>
<dbReference type="GO" id="GO:0005768">
    <property type="term" value="C:endosome"/>
    <property type="evidence" value="ECO:0007669"/>
    <property type="project" value="EnsemblFungi"/>
</dbReference>
<feature type="transmembrane region" description="Helical" evidence="9">
    <location>
        <begin position="310"/>
        <end position="331"/>
    </location>
</feature>
<comment type="subcellular location">
    <subcellularLocation>
        <location evidence="1">Endomembrane system</location>
        <topology evidence="1">Multi-pass membrane protein</topology>
    </subcellularLocation>
</comment>
<evidence type="ECO:0000256" key="7">
    <source>
        <dbReference type="ARBA" id="ARBA00023136"/>
    </source>
</evidence>
<dbReference type="InterPro" id="IPR036259">
    <property type="entry name" value="MFS_trans_sf"/>
</dbReference>
<feature type="transmembrane region" description="Helical" evidence="9">
    <location>
        <begin position="483"/>
        <end position="504"/>
    </location>
</feature>
<dbReference type="GO" id="GO:0015891">
    <property type="term" value="P:siderophore transport"/>
    <property type="evidence" value="ECO:0007669"/>
    <property type="project" value="EnsemblFungi"/>
</dbReference>
<dbReference type="OMA" id="VMLNTAW"/>
<feature type="transmembrane region" description="Helical" evidence="9">
    <location>
        <begin position="388"/>
        <end position="410"/>
    </location>
</feature>
<dbReference type="Proteomes" id="UP000001640">
    <property type="component" value="Chromosome 4"/>
</dbReference>
<reference key="2">
    <citation type="submission" date="2011-08" db="EMBL/GenBank/DDBJ databases">
        <title>Genome sequence of Naumovozyma castellii.</title>
        <authorList>
            <person name="Gordon J.L."/>
            <person name="Armisen D."/>
            <person name="Proux-Wera E."/>
            <person name="OhEigeartaigh S.S."/>
            <person name="Byrne K.P."/>
            <person name="Wolfe K.H."/>
        </authorList>
    </citation>
    <scope>NUCLEOTIDE SEQUENCE</scope>
    <source>
        <strain>Type strain:CBS 4309</strain>
    </source>
</reference>
<sequence>MSSVSTTDQDIHNLSTQAHTQDDSIKKETVSATINSVSSLSEESVKDAGVNNIEIYAEQYQNPFLRAMLFFSLFLVAYAYGLDGNIRYTFQALATSSYSEHSLLSTVNCIKTVIAAAGQIWFARASDIFGRLTILGVSIIFYIIGTVIESQATNVARFTAGGCFYQLGYTGAMLIIEIIATDFSNLNWRLLALFIPALPFIINTWISGDVTAAVNGNWKWGIGMWAFIFPLACIPLACCMLHMRYLAHKNAKDRLMPSFTIPKDVSRKEYFIDVFFWRLDMIGLLLIVCFFGCVLIPFTLAGGMKEQWRTAHIIVPEVIGWCVALPLYILWEIKFSRHPLTPWELLKDRGVYSALIIAFLINFCWYMQGDYMYTVLIVAVHESVKAATRITSLYSFVSVITGTILGLFLVKLRRTKPFILFGICGWFISFGLLIHYRGDSGAHAGIIGSLCLLGFCAGFFTYTTQTSIQATTRSHAKMAVITALYLACYNIGSSFGAAVSGGVWTNVLPDRISRGISNQTLAAEAYGSPFTFIITYTWETAERQAVVKAYRETQKILCIIGLVFCVPLLMAALMLRDHKLEDVVALDQMSEKVVEDDDPIFAFLKKCIPFYNKKNGETSTVTTSTDGNDVVEMV</sequence>
<accession>G0VE25</accession>
<dbReference type="RefSeq" id="XP_003676177.1">
    <property type="nucleotide sequence ID" value="XM_003676129.1"/>
</dbReference>
<dbReference type="GO" id="GO:0005774">
    <property type="term" value="C:vacuolar membrane"/>
    <property type="evidence" value="ECO:0007669"/>
    <property type="project" value="TreeGrafter"/>
</dbReference>
<name>G0VE25_NAUCA</name>
<dbReference type="Gene3D" id="1.20.1250.20">
    <property type="entry name" value="MFS general substrate transporter like domains"/>
    <property type="match status" value="2"/>
</dbReference>
<dbReference type="eggNOG" id="KOG0254">
    <property type="taxonomic scope" value="Eukaryota"/>
</dbReference>
<evidence type="ECO:0008006" key="12">
    <source>
        <dbReference type="Google" id="ProtNLM"/>
    </source>
</evidence>
<feature type="transmembrane region" description="Helical" evidence="9">
    <location>
        <begin position="188"/>
        <end position="206"/>
    </location>
</feature>
<evidence type="ECO:0000256" key="1">
    <source>
        <dbReference type="ARBA" id="ARBA00004127"/>
    </source>
</evidence>